<name>A0ABR3WZ62_9EURO</name>
<keyword evidence="3" id="KW-1185">Reference proteome</keyword>
<feature type="signal peptide" evidence="1">
    <location>
        <begin position="1"/>
        <end position="23"/>
    </location>
</feature>
<dbReference type="InterPro" id="IPR011042">
    <property type="entry name" value="6-blade_b-propeller_TolB-like"/>
</dbReference>
<proteinExistence type="predicted"/>
<dbReference type="EMBL" id="JAVDPF010000036">
    <property type="protein sequence ID" value="KAL1868974.1"/>
    <property type="molecule type" value="Genomic_DNA"/>
</dbReference>
<feature type="chain" id="PRO_5045439086" description="SMP-30/Gluconolactonase/LRE-like region domain-containing protein" evidence="1">
    <location>
        <begin position="24"/>
        <end position="319"/>
    </location>
</feature>
<dbReference type="PANTHER" id="PTHR42060">
    <property type="entry name" value="NHL REPEAT-CONTAINING PROTEIN-RELATED"/>
    <property type="match status" value="1"/>
</dbReference>
<comment type="caution">
    <text evidence="2">The sequence shown here is derived from an EMBL/GenBank/DDBJ whole genome shotgun (WGS) entry which is preliminary data.</text>
</comment>
<dbReference type="SUPFAM" id="SSF63829">
    <property type="entry name" value="Calcium-dependent phosphotriesterase"/>
    <property type="match status" value="1"/>
</dbReference>
<sequence>MSLKACIYKGILCLGMLISSTSAGSLCFPTSATTLHTFPNHTWAENIAVRPNGQILVTTLQNGAQLWQIDPFHETDPVIVHQWSNRTGLTGIAELEPDVFAVIASDLSLSPLTIGSGSYEIWRVELHNNHPHVSLVAPIPEAKLLNGMGAFDRESGTVLVADSLLNSLWFVNTRTGSYKQVIHDPVPISGPNSTLNLGINGVRVFGDDIYFDNMGEEVLLKVPKYAAEGYPAPVDVVANLTVASDDFTFDIEGNAYIAGSNKITKVSPSGAQCVYSAADAIQGSTSAAWGRTSLDATTLYVTTKIGRLVAIRIAESVAN</sequence>
<dbReference type="Proteomes" id="UP001583193">
    <property type="component" value="Unassembled WGS sequence"/>
</dbReference>
<evidence type="ECO:0000313" key="2">
    <source>
        <dbReference type="EMBL" id="KAL1868974.1"/>
    </source>
</evidence>
<reference evidence="2 3" key="1">
    <citation type="journal article" date="2024" name="IMA Fungus">
        <title>IMA Genome - F19 : A genome assembly and annotation guide to empower mycologists, including annotated draft genome sequences of Ceratocystis pirilliformis, Diaporthe australafricana, Fusarium ophioides, Paecilomyces lecythidis, and Sporothrix stenoceras.</title>
        <authorList>
            <person name="Aylward J."/>
            <person name="Wilson A.M."/>
            <person name="Visagie C.M."/>
            <person name="Spraker J."/>
            <person name="Barnes I."/>
            <person name="Buitendag C."/>
            <person name="Ceriani C."/>
            <person name="Del Mar Angel L."/>
            <person name="du Plessis D."/>
            <person name="Fuchs T."/>
            <person name="Gasser K."/>
            <person name="Kramer D."/>
            <person name="Li W."/>
            <person name="Munsamy K."/>
            <person name="Piso A."/>
            <person name="Price J.L."/>
            <person name="Sonnekus B."/>
            <person name="Thomas C."/>
            <person name="van der Nest A."/>
            <person name="van Dijk A."/>
            <person name="van Heerden A."/>
            <person name="van Vuuren N."/>
            <person name="Yilmaz N."/>
            <person name="Duong T.A."/>
            <person name="van der Merwe N.A."/>
            <person name="Wingfield M.J."/>
            <person name="Wingfield B.D."/>
        </authorList>
    </citation>
    <scope>NUCLEOTIDE SEQUENCE [LARGE SCALE GENOMIC DNA]</scope>
    <source>
        <strain evidence="2 3">CMW 18167</strain>
    </source>
</reference>
<evidence type="ECO:0000256" key="1">
    <source>
        <dbReference type="SAM" id="SignalP"/>
    </source>
</evidence>
<protein>
    <recommendedName>
        <fullName evidence="4">SMP-30/Gluconolactonase/LRE-like region domain-containing protein</fullName>
    </recommendedName>
</protein>
<evidence type="ECO:0000313" key="3">
    <source>
        <dbReference type="Proteomes" id="UP001583193"/>
    </source>
</evidence>
<dbReference type="Gene3D" id="2.120.10.30">
    <property type="entry name" value="TolB, C-terminal domain"/>
    <property type="match status" value="1"/>
</dbReference>
<evidence type="ECO:0008006" key="4">
    <source>
        <dbReference type="Google" id="ProtNLM"/>
    </source>
</evidence>
<accession>A0ABR3WZ62</accession>
<keyword evidence="1" id="KW-0732">Signal</keyword>
<dbReference type="InterPro" id="IPR052998">
    <property type="entry name" value="Hetero-Diels-Alderase-like"/>
</dbReference>
<dbReference type="PANTHER" id="PTHR42060:SF1">
    <property type="entry name" value="NHL REPEAT-CONTAINING PROTEIN"/>
    <property type="match status" value="1"/>
</dbReference>
<organism evidence="2 3">
    <name type="scientific">Paecilomyces lecythidis</name>
    <dbReference type="NCBI Taxonomy" id="3004212"/>
    <lineage>
        <taxon>Eukaryota</taxon>
        <taxon>Fungi</taxon>
        <taxon>Dikarya</taxon>
        <taxon>Ascomycota</taxon>
        <taxon>Pezizomycotina</taxon>
        <taxon>Eurotiomycetes</taxon>
        <taxon>Eurotiomycetidae</taxon>
        <taxon>Eurotiales</taxon>
        <taxon>Thermoascaceae</taxon>
        <taxon>Paecilomyces</taxon>
    </lineage>
</organism>
<gene>
    <name evidence="2" type="ORF">Plec18167_007976</name>
</gene>